<keyword evidence="1" id="KW-1133">Transmembrane helix</keyword>
<evidence type="ECO:0008006" key="4">
    <source>
        <dbReference type="Google" id="ProtNLM"/>
    </source>
</evidence>
<proteinExistence type="predicted"/>
<feature type="transmembrane region" description="Helical" evidence="1">
    <location>
        <begin position="5"/>
        <end position="23"/>
    </location>
</feature>
<dbReference type="RefSeq" id="WP_010518743.1">
    <property type="nucleotide sequence ID" value="NZ_AFOE01000029.1"/>
</dbReference>
<accession>A0A1V6LVM8</accession>
<keyword evidence="3" id="KW-1185">Reference proteome</keyword>
<reference evidence="2 3" key="1">
    <citation type="submission" date="2016-12" db="EMBL/GenBank/DDBJ databases">
        <authorList>
            <person name="Song W.-J."/>
            <person name="Kurnit D.M."/>
        </authorList>
    </citation>
    <scope>NUCLEOTIDE SEQUENCE [LARGE SCALE GENOMIC DNA]</scope>
    <source>
        <strain evidence="2 3">HSG9</strain>
    </source>
</reference>
<evidence type="ECO:0000313" key="2">
    <source>
        <dbReference type="EMBL" id="OQD44066.1"/>
    </source>
</evidence>
<keyword evidence="1" id="KW-0812">Transmembrane</keyword>
<name>A0A1V6LVM8_9FLAO</name>
<sequence>MKSRYLVALIVLASFAAIGYGLYTSDETTTTHHKYIGFGVIGLFFIAMPLFLFTESKGKQMKDYMLTKENIEKMRKKESKNTDNQ</sequence>
<dbReference type="Proteomes" id="UP000191680">
    <property type="component" value="Unassembled WGS sequence"/>
</dbReference>
<dbReference type="EMBL" id="MTBC01000001">
    <property type="protein sequence ID" value="OQD44066.1"/>
    <property type="molecule type" value="Genomic_DNA"/>
</dbReference>
<feature type="transmembrane region" description="Helical" evidence="1">
    <location>
        <begin position="35"/>
        <end position="53"/>
    </location>
</feature>
<comment type="caution">
    <text evidence="2">The sequence shown here is derived from an EMBL/GenBank/DDBJ whole genome shotgun (WGS) entry which is preliminary data.</text>
</comment>
<gene>
    <name evidence="2" type="ORF">BUL40_00485</name>
</gene>
<evidence type="ECO:0000256" key="1">
    <source>
        <dbReference type="SAM" id="Phobius"/>
    </source>
</evidence>
<keyword evidence="1" id="KW-0472">Membrane</keyword>
<dbReference type="AlphaFoldDB" id="A0A1V6LVM8"/>
<protein>
    <recommendedName>
        <fullName evidence="4">Isoleucyl-tRNA synthetase</fullName>
    </recommendedName>
</protein>
<evidence type="ECO:0000313" key="3">
    <source>
        <dbReference type="Proteomes" id="UP000191680"/>
    </source>
</evidence>
<dbReference type="OrthoDB" id="1145018at2"/>
<organism evidence="2 3">
    <name type="scientific">Croceivirga radicis</name>
    <dbReference type="NCBI Taxonomy" id="1929488"/>
    <lineage>
        <taxon>Bacteria</taxon>
        <taxon>Pseudomonadati</taxon>
        <taxon>Bacteroidota</taxon>
        <taxon>Flavobacteriia</taxon>
        <taxon>Flavobacteriales</taxon>
        <taxon>Flavobacteriaceae</taxon>
        <taxon>Croceivirga</taxon>
    </lineage>
</organism>